<evidence type="ECO:0000313" key="8">
    <source>
        <dbReference type="Proteomes" id="UP001059596"/>
    </source>
</evidence>
<evidence type="ECO:0000256" key="1">
    <source>
        <dbReference type="ARBA" id="ARBA00004613"/>
    </source>
</evidence>
<dbReference type="FunFam" id="1.10.238.20:FF:000001">
    <property type="entry name" value="General odorant-binding protein lush"/>
    <property type="match status" value="1"/>
</dbReference>
<protein>
    <recommendedName>
        <fullName evidence="9">Odorant-binding protein 56e</fullName>
    </recommendedName>
</protein>
<gene>
    <name evidence="7" type="ORF">M5D96_008438</name>
</gene>
<dbReference type="Pfam" id="PF01395">
    <property type="entry name" value="PBP_GOBP"/>
    <property type="match status" value="1"/>
</dbReference>
<dbReference type="GO" id="GO:0005615">
    <property type="term" value="C:extracellular space"/>
    <property type="evidence" value="ECO:0007669"/>
    <property type="project" value="TreeGrafter"/>
</dbReference>
<dbReference type="PANTHER" id="PTHR11857">
    <property type="entry name" value="ODORANT BINDING PROTEIN-RELATED"/>
    <property type="match status" value="1"/>
</dbReference>
<comment type="subcellular location">
    <subcellularLocation>
        <location evidence="1">Secreted</location>
    </subcellularLocation>
</comment>
<evidence type="ECO:0000256" key="3">
    <source>
        <dbReference type="ARBA" id="ARBA00022525"/>
    </source>
</evidence>
<dbReference type="PANTHER" id="PTHR11857:SF43">
    <property type="entry name" value="GEO07291P1-RELATED"/>
    <property type="match status" value="1"/>
</dbReference>
<dbReference type="SMART" id="SM00708">
    <property type="entry name" value="PhBP"/>
    <property type="match status" value="1"/>
</dbReference>
<dbReference type="CDD" id="cd23992">
    <property type="entry name" value="PBP_GOBP"/>
    <property type="match status" value="1"/>
</dbReference>
<keyword evidence="4 6" id="KW-0732">Signal</keyword>
<dbReference type="Gene3D" id="1.10.238.20">
    <property type="entry name" value="Pheromone/general odorant binding protein domain"/>
    <property type="match status" value="1"/>
</dbReference>
<sequence length="140" mass="15099">MNVFLVFAAVAALAYADAVGLTNEKIAEIRQKAKACVEQEGVTKEQAIALKAGNFTDIDPKVKCFANCFLEKSGLVINGQVQPAVVLAKLGLLAGKDLVKDVQAKCDSVKGADKCDTSFQLYKCYKAKLPAKFEEQIKII</sequence>
<keyword evidence="5" id="KW-1015">Disulfide bond</keyword>
<accession>A0A9P9YKR3</accession>
<dbReference type="InterPro" id="IPR036728">
    <property type="entry name" value="PBP_GOBP_sf"/>
</dbReference>
<reference evidence="7" key="1">
    <citation type="journal article" date="2023" name="Genome Biol. Evol.">
        <title>Long-read-based Genome Assembly of Drosophila gunungcola Reveals Fewer Chemosensory Genes in Flower-breeding Species.</title>
        <authorList>
            <person name="Negi A."/>
            <person name="Liao B.Y."/>
            <person name="Yeh S.D."/>
        </authorList>
    </citation>
    <scope>NUCLEOTIDE SEQUENCE</scope>
    <source>
        <strain evidence="7">Sukarami</strain>
    </source>
</reference>
<organism evidence="7 8">
    <name type="scientific">Drosophila gunungcola</name>
    <name type="common">fruit fly</name>
    <dbReference type="NCBI Taxonomy" id="103775"/>
    <lineage>
        <taxon>Eukaryota</taxon>
        <taxon>Metazoa</taxon>
        <taxon>Ecdysozoa</taxon>
        <taxon>Arthropoda</taxon>
        <taxon>Hexapoda</taxon>
        <taxon>Insecta</taxon>
        <taxon>Pterygota</taxon>
        <taxon>Neoptera</taxon>
        <taxon>Endopterygota</taxon>
        <taxon>Diptera</taxon>
        <taxon>Brachycera</taxon>
        <taxon>Muscomorpha</taxon>
        <taxon>Ephydroidea</taxon>
        <taxon>Drosophilidae</taxon>
        <taxon>Drosophila</taxon>
        <taxon>Sophophora</taxon>
    </lineage>
</organism>
<evidence type="ECO:0000313" key="7">
    <source>
        <dbReference type="EMBL" id="KAI8038533.1"/>
    </source>
</evidence>
<keyword evidence="8" id="KW-1185">Reference proteome</keyword>
<feature type="signal peptide" evidence="6">
    <location>
        <begin position="1"/>
        <end position="16"/>
    </location>
</feature>
<comment type="similarity">
    <text evidence="2">Belongs to the PBP/GOBP family.</text>
</comment>
<dbReference type="AlphaFoldDB" id="A0A9P9YKR3"/>
<dbReference type="SUPFAM" id="SSF47565">
    <property type="entry name" value="Insect pheromone/odorant-binding proteins"/>
    <property type="match status" value="1"/>
</dbReference>
<dbReference type="GO" id="GO:0005549">
    <property type="term" value="F:odorant binding"/>
    <property type="evidence" value="ECO:0007669"/>
    <property type="project" value="InterPro"/>
</dbReference>
<evidence type="ECO:0000256" key="2">
    <source>
        <dbReference type="ARBA" id="ARBA00008098"/>
    </source>
</evidence>
<evidence type="ECO:0000256" key="6">
    <source>
        <dbReference type="SAM" id="SignalP"/>
    </source>
</evidence>
<evidence type="ECO:0008006" key="9">
    <source>
        <dbReference type="Google" id="ProtNLM"/>
    </source>
</evidence>
<dbReference type="EMBL" id="JAMKOV010000007">
    <property type="protein sequence ID" value="KAI8038533.1"/>
    <property type="molecule type" value="Genomic_DNA"/>
</dbReference>
<dbReference type="InterPro" id="IPR006170">
    <property type="entry name" value="PBP/GOBP"/>
</dbReference>
<keyword evidence="3" id="KW-0964">Secreted</keyword>
<feature type="chain" id="PRO_5040363883" description="Odorant-binding protein 56e" evidence="6">
    <location>
        <begin position="17"/>
        <end position="140"/>
    </location>
</feature>
<name>A0A9P9YKR3_9MUSC</name>
<comment type="caution">
    <text evidence="7">The sequence shown here is derived from an EMBL/GenBank/DDBJ whole genome shotgun (WGS) entry which is preliminary data.</text>
</comment>
<dbReference type="GO" id="GO:0007608">
    <property type="term" value="P:sensory perception of smell"/>
    <property type="evidence" value="ECO:0007669"/>
    <property type="project" value="TreeGrafter"/>
</dbReference>
<proteinExistence type="inferred from homology"/>
<evidence type="ECO:0000256" key="5">
    <source>
        <dbReference type="ARBA" id="ARBA00023157"/>
    </source>
</evidence>
<dbReference type="Proteomes" id="UP001059596">
    <property type="component" value="Unassembled WGS sequence"/>
</dbReference>
<evidence type="ECO:0000256" key="4">
    <source>
        <dbReference type="ARBA" id="ARBA00022729"/>
    </source>
</evidence>
<dbReference type="OrthoDB" id="7665616at2759"/>